<evidence type="ECO:0000313" key="3">
    <source>
        <dbReference type="Proteomes" id="UP000554482"/>
    </source>
</evidence>
<keyword evidence="1" id="KW-1133">Transmembrane helix</keyword>
<comment type="caution">
    <text evidence="2">The sequence shown here is derived from an EMBL/GenBank/DDBJ whole genome shotgun (WGS) entry which is preliminary data.</text>
</comment>
<evidence type="ECO:0000256" key="1">
    <source>
        <dbReference type="SAM" id="Phobius"/>
    </source>
</evidence>
<dbReference type="AlphaFoldDB" id="A0A7J6UTD3"/>
<accession>A0A7J6UTD3</accession>
<organism evidence="2 3">
    <name type="scientific">Thalictrum thalictroides</name>
    <name type="common">Rue-anemone</name>
    <name type="synonym">Anemone thalictroides</name>
    <dbReference type="NCBI Taxonomy" id="46969"/>
    <lineage>
        <taxon>Eukaryota</taxon>
        <taxon>Viridiplantae</taxon>
        <taxon>Streptophyta</taxon>
        <taxon>Embryophyta</taxon>
        <taxon>Tracheophyta</taxon>
        <taxon>Spermatophyta</taxon>
        <taxon>Magnoliopsida</taxon>
        <taxon>Ranunculales</taxon>
        <taxon>Ranunculaceae</taxon>
        <taxon>Thalictroideae</taxon>
        <taxon>Thalictrum</taxon>
    </lineage>
</organism>
<dbReference type="Proteomes" id="UP000554482">
    <property type="component" value="Unassembled WGS sequence"/>
</dbReference>
<gene>
    <name evidence="2" type="ORF">FRX31_034715</name>
</gene>
<name>A0A7J6UTD3_THATH</name>
<evidence type="ECO:0000313" key="2">
    <source>
        <dbReference type="EMBL" id="KAF5175698.1"/>
    </source>
</evidence>
<keyword evidence="1" id="KW-0812">Transmembrane</keyword>
<reference evidence="2 3" key="1">
    <citation type="submission" date="2020-06" db="EMBL/GenBank/DDBJ databases">
        <title>Transcriptomic and genomic resources for Thalictrum thalictroides and T. hernandezii: Facilitating candidate gene discovery in an emerging model plant lineage.</title>
        <authorList>
            <person name="Arias T."/>
            <person name="Riano-Pachon D.M."/>
            <person name="Di Stilio V.S."/>
        </authorList>
    </citation>
    <scope>NUCLEOTIDE SEQUENCE [LARGE SCALE GENOMIC DNA]</scope>
    <source>
        <strain evidence="3">cv. WT478/WT964</strain>
        <tissue evidence="2">Leaves</tissue>
    </source>
</reference>
<protein>
    <submittedName>
        <fullName evidence="2">Uncharacterized protein</fullName>
    </submittedName>
</protein>
<proteinExistence type="predicted"/>
<keyword evidence="3" id="KW-1185">Reference proteome</keyword>
<keyword evidence="1" id="KW-0472">Membrane</keyword>
<sequence>MVNVAGWVYCISSNLLFSLFTAKVTLVHWDLERSSFLVELFPLGQCGQGLFARHHFLNQGVHMDAMSGPRPTNMNNM</sequence>
<dbReference type="EMBL" id="JABWDY010043698">
    <property type="protein sequence ID" value="KAF5175698.1"/>
    <property type="molecule type" value="Genomic_DNA"/>
</dbReference>
<feature type="transmembrane region" description="Helical" evidence="1">
    <location>
        <begin position="6"/>
        <end position="26"/>
    </location>
</feature>